<sequence length="130" mass="14869">MATSQAIWPDHPGKVLGCTREFVEQNPNTARALIMAVLEASRFIEQSDHNRRSTAQLLSGVDYLDASLDCIEPRLLGQYSDGLGNQWQDPHAVSFHDQGQVNYPWLSDGMWFMTQFRRWGLLREDPDYLA</sequence>
<accession>A0A3M3A2Q2</accession>
<evidence type="ECO:0008006" key="3">
    <source>
        <dbReference type="Google" id="ProtNLM"/>
    </source>
</evidence>
<protein>
    <recommendedName>
        <fullName evidence="3">Nitrate transporter component</fullName>
    </recommendedName>
</protein>
<comment type="caution">
    <text evidence="1">The sequence shown here is derived from an EMBL/GenBank/DDBJ whole genome shotgun (WGS) entry which is preliminary data.</text>
</comment>
<proteinExistence type="predicted"/>
<name>A0A3M3A2Q2_PSEYM</name>
<organism evidence="1 2">
    <name type="scientific">Pseudomonas syringae pv. maculicola</name>
    <dbReference type="NCBI Taxonomy" id="59511"/>
    <lineage>
        <taxon>Bacteria</taxon>
        <taxon>Pseudomonadati</taxon>
        <taxon>Pseudomonadota</taxon>
        <taxon>Gammaproteobacteria</taxon>
        <taxon>Pseudomonadales</taxon>
        <taxon>Pseudomonadaceae</taxon>
        <taxon>Pseudomonas</taxon>
    </lineage>
</organism>
<evidence type="ECO:0000313" key="2">
    <source>
        <dbReference type="Proteomes" id="UP000282378"/>
    </source>
</evidence>
<dbReference type="Proteomes" id="UP000282378">
    <property type="component" value="Unassembled WGS sequence"/>
</dbReference>
<dbReference type="Pfam" id="PF13379">
    <property type="entry name" value="NMT1_2"/>
    <property type="match status" value="1"/>
</dbReference>
<dbReference type="EMBL" id="RBNL01000966">
    <property type="protein sequence ID" value="RML94772.1"/>
    <property type="molecule type" value="Genomic_DNA"/>
</dbReference>
<feature type="non-terminal residue" evidence="1">
    <location>
        <position position="130"/>
    </location>
</feature>
<dbReference type="Gene3D" id="3.40.190.10">
    <property type="entry name" value="Periplasmic binding protein-like II"/>
    <property type="match status" value="1"/>
</dbReference>
<evidence type="ECO:0000313" key="1">
    <source>
        <dbReference type="EMBL" id="RML94772.1"/>
    </source>
</evidence>
<reference evidence="1 2" key="1">
    <citation type="submission" date="2018-08" db="EMBL/GenBank/DDBJ databases">
        <title>Recombination of ecologically and evolutionarily significant loci maintains genetic cohesion in the Pseudomonas syringae species complex.</title>
        <authorList>
            <person name="Dillon M."/>
            <person name="Thakur S."/>
            <person name="Almeida R.N.D."/>
            <person name="Weir B.S."/>
            <person name="Guttman D.S."/>
        </authorList>
    </citation>
    <scope>NUCLEOTIDE SEQUENCE [LARGE SCALE GENOMIC DNA]</scope>
    <source>
        <strain evidence="1 2">88_10</strain>
    </source>
</reference>
<dbReference type="AlphaFoldDB" id="A0A3M3A2Q2"/>
<gene>
    <name evidence="1" type="ORF">APX70_03582</name>
</gene>